<accession>A0A4R0KQQ1</accession>
<gene>
    <name evidence="2" type="ORF">E0H73_16315</name>
</gene>
<dbReference type="GO" id="GO:0005975">
    <property type="term" value="P:carbohydrate metabolic process"/>
    <property type="evidence" value="ECO:0007669"/>
    <property type="project" value="InterPro"/>
</dbReference>
<protein>
    <recommendedName>
        <fullName evidence="4">Tat pathway signal sequence domain protein</fullName>
    </recommendedName>
</protein>
<dbReference type="InterPro" id="IPR006311">
    <property type="entry name" value="TAT_signal"/>
</dbReference>
<dbReference type="RefSeq" id="WP_131356243.1">
    <property type="nucleotide sequence ID" value="NZ_SJKB01000004.1"/>
</dbReference>
<evidence type="ECO:0000313" key="3">
    <source>
        <dbReference type="Proteomes" id="UP000291144"/>
    </source>
</evidence>
<reference evidence="2 3" key="1">
    <citation type="submission" date="2019-02" db="EMBL/GenBank/DDBJ databases">
        <title>Kribbella capetownensis sp. nov. and Kribbella speibonae sp. nov., isolated from soil.</title>
        <authorList>
            <person name="Curtis S.M."/>
            <person name="Norton I."/>
            <person name="Everest G.J."/>
            <person name="Meyers P.R."/>
        </authorList>
    </citation>
    <scope>NUCLEOTIDE SEQUENCE [LARGE SCALE GENOMIC DNA]</scope>
    <source>
        <strain evidence="2 3">NRRL B-24813</strain>
    </source>
</reference>
<proteinExistence type="predicted"/>
<keyword evidence="3" id="KW-1185">Reference proteome</keyword>
<feature type="region of interest" description="Disordered" evidence="1">
    <location>
        <begin position="370"/>
        <end position="391"/>
    </location>
</feature>
<dbReference type="PROSITE" id="PS51318">
    <property type="entry name" value="TAT"/>
    <property type="match status" value="1"/>
</dbReference>
<dbReference type="AlphaFoldDB" id="A0A4R0KQQ1"/>
<feature type="region of interest" description="Disordered" evidence="1">
    <location>
        <begin position="61"/>
        <end position="85"/>
    </location>
</feature>
<organism evidence="2 3">
    <name type="scientific">Kribbella pittospori</name>
    <dbReference type="NCBI Taxonomy" id="722689"/>
    <lineage>
        <taxon>Bacteria</taxon>
        <taxon>Bacillati</taxon>
        <taxon>Actinomycetota</taxon>
        <taxon>Actinomycetes</taxon>
        <taxon>Propionibacteriales</taxon>
        <taxon>Kribbellaceae</taxon>
        <taxon>Kribbella</taxon>
    </lineage>
</organism>
<dbReference type="EMBL" id="SJKB01000004">
    <property type="protein sequence ID" value="TCC62267.1"/>
    <property type="molecule type" value="Genomic_DNA"/>
</dbReference>
<dbReference type="Gene3D" id="1.50.10.20">
    <property type="match status" value="1"/>
</dbReference>
<dbReference type="Proteomes" id="UP000291144">
    <property type="component" value="Unassembled WGS sequence"/>
</dbReference>
<dbReference type="InterPro" id="IPR008928">
    <property type="entry name" value="6-hairpin_glycosidase_sf"/>
</dbReference>
<comment type="caution">
    <text evidence="2">The sequence shown here is derived from an EMBL/GenBank/DDBJ whole genome shotgun (WGS) entry which is preliminary data.</text>
</comment>
<name>A0A4R0KQQ1_9ACTN</name>
<dbReference type="SUPFAM" id="SSF48208">
    <property type="entry name" value="Six-hairpin glycosidases"/>
    <property type="match status" value="1"/>
</dbReference>
<dbReference type="Gene3D" id="2.60.120.260">
    <property type="entry name" value="Galactose-binding domain-like"/>
    <property type="match status" value="1"/>
</dbReference>
<evidence type="ECO:0008006" key="4">
    <source>
        <dbReference type="Google" id="ProtNLM"/>
    </source>
</evidence>
<evidence type="ECO:0000256" key="1">
    <source>
        <dbReference type="SAM" id="MobiDB-lite"/>
    </source>
</evidence>
<dbReference type="OrthoDB" id="5100409at2"/>
<evidence type="ECO:0000313" key="2">
    <source>
        <dbReference type="EMBL" id="TCC62267.1"/>
    </source>
</evidence>
<sequence>MTTDSSNPITRRTVLRSTVLTGAAIATAPGLSLLTPGQAAAVGSAHTTATAPVFVVPNPSFEQETTTPGFPDQWGRGASGTAGSGALDPAVARTGAKSFRTVAPAASDRYSVQLYLKPAVGGHVHRFSVWHRVMAVTGTAPTLQLHFYDVNRAVIASAVATGASGTADWTELTVELAAPATTRYLSLTLANWFSQGTVWWDDVSVETWPAIIGVGGNYLERAAHSDVLTLTLAAGASTRKLATVSAFDRELQFVDAARMRSASCETFRWHGDGITWDAASGCAQLAAGTQGSLTISGVRLGDGAPAGAAFPSVSVTELGQPGGNQVFVIALGFREPDHAAERTAGPTALAAARSASDYLDSRTTASGAIGIAHPSWPGDIQPDPHGNAKAASANTSLWQLTGEQVYRERATRIFDVLADVQLSNGGFGFPWPYGSAQLHFAYAGHYPDGKTHPRGTVMAIITASAAVSLLEGYHAFGTQRYLDAAERAVGYLLHDPNGLQFLDPGHRYASIPYCTTAPIDATGGRATEVYNIDAFSLVLLRRLHETTHDDSLLRYGDALARNLDRRVQTDGSIPYAWYATWKPTDYAYLVNDGLIQWGELRNARHWVATGRRGISWMTNVDRPSTLLWDYDGRPLGGVDNTQDVIRWIGAITASQQPDGSWTGGSDTRIEAFNAADITAVLQQMEYSS</sequence>